<dbReference type="KEGG" id="sdyn:Mal52_42230"/>
<feature type="active site" description="Proton acceptor" evidence="16">
    <location>
        <position position="111"/>
    </location>
</feature>
<dbReference type="InterPro" id="IPR004619">
    <property type="entry name" value="Type_III_PanK"/>
</dbReference>
<dbReference type="HAMAP" id="MF_01274">
    <property type="entry name" value="Pantothen_kinase_3"/>
    <property type="match status" value="1"/>
</dbReference>
<comment type="cofactor">
    <cofactor evidence="2">
        <name>K(+)</name>
        <dbReference type="ChEBI" id="CHEBI:29103"/>
    </cofactor>
</comment>
<keyword evidence="12 16" id="KW-0630">Potassium</keyword>
<organism evidence="17 18">
    <name type="scientific">Symmachiella dynata</name>
    <dbReference type="NCBI Taxonomy" id="2527995"/>
    <lineage>
        <taxon>Bacteria</taxon>
        <taxon>Pseudomonadati</taxon>
        <taxon>Planctomycetota</taxon>
        <taxon>Planctomycetia</taxon>
        <taxon>Planctomycetales</taxon>
        <taxon>Planctomycetaceae</taxon>
        <taxon>Symmachiella</taxon>
    </lineage>
</organism>
<dbReference type="PANTHER" id="PTHR34265:SF1">
    <property type="entry name" value="TYPE III PANTOTHENATE KINASE"/>
    <property type="match status" value="1"/>
</dbReference>
<gene>
    <name evidence="16 17" type="primary">coaX</name>
    <name evidence="17" type="ORF">Mal52_42230</name>
</gene>
<sequence>MVAIDVGNSRIKLGLFEKNGRARSERRLPEYLRSMAVEVDAAVPWHELARWTKKIDGEVVAVILGGVNPRGRDKVLDGWPATGWPNPQVIDNPFVLPIELLVDSPRTVGVDRLLNAVAANVIRPPESPMIIVDSGTATTVDVISTTGAFEGGAILPGFQLCSQALHQYTALLPRISNDEIVGEPPAALGKNTRDALRSGLFWGQLGAIRELIRHLRETLPAEATIVVTGGAGRLIAPQLPGALHHPYLALQGLVIVGND</sequence>
<comment type="function">
    <text evidence="16">Catalyzes the phosphorylation of pantothenate (Pan), the first step in CoA biosynthesis.</text>
</comment>
<keyword evidence="7 16" id="KW-0963">Cytoplasm</keyword>
<evidence type="ECO:0000256" key="4">
    <source>
        <dbReference type="ARBA" id="ARBA00005225"/>
    </source>
</evidence>
<keyword evidence="13 16" id="KW-0173">Coenzyme A biosynthesis</keyword>
<evidence type="ECO:0000256" key="7">
    <source>
        <dbReference type="ARBA" id="ARBA00022490"/>
    </source>
</evidence>
<evidence type="ECO:0000256" key="3">
    <source>
        <dbReference type="ARBA" id="ARBA00004496"/>
    </source>
</evidence>
<evidence type="ECO:0000256" key="13">
    <source>
        <dbReference type="ARBA" id="ARBA00022993"/>
    </source>
</evidence>
<dbReference type="UniPathway" id="UPA00241">
    <property type="reaction ID" value="UER00352"/>
</dbReference>
<comment type="pathway">
    <text evidence="4 16">Cofactor biosynthesis; coenzyme A biosynthesis; CoA from (R)-pantothenate: step 1/5.</text>
</comment>
<dbReference type="GO" id="GO:0005524">
    <property type="term" value="F:ATP binding"/>
    <property type="evidence" value="ECO:0007669"/>
    <property type="project" value="UniProtKB-UniRule"/>
</dbReference>
<dbReference type="Gene3D" id="3.30.420.40">
    <property type="match status" value="2"/>
</dbReference>
<proteinExistence type="inferred from homology"/>
<keyword evidence="9 16" id="KW-0547">Nucleotide-binding</keyword>
<dbReference type="GO" id="GO:0004594">
    <property type="term" value="F:pantothenate kinase activity"/>
    <property type="evidence" value="ECO:0007669"/>
    <property type="project" value="UniProtKB-UniRule"/>
</dbReference>
<dbReference type="GO" id="GO:0005737">
    <property type="term" value="C:cytoplasm"/>
    <property type="evidence" value="ECO:0007669"/>
    <property type="project" value="UniProtKB-SubCell"/>
</dbReference>
<evidence type="ECO:0000256" key="14">
    <source>
        <dbReference type="ARBA" id="ARBA00038036"/>
    </source>
</evidence>
<evidence type="ECO:0000256" key="2">
    <source>
        <dbReference type="ARBA" id="ARBA00001958"/>
    </source>
</evidence>
<name>A0A517ZTB4_9PLAN</name>
<evidence type="ECO:0000256" key="1">
    <source>
        <dbReference type="ARBA" id="ARBA00001206"/>
    </source>
</evidence>
<evidence type="ECO:0000313" key="18">
    <source>
        <dbReference type="Proteomes" id="UP000319383"/>
    </source>
</evidence>
<evidence type="ECO:0000256" key="12">
    <source>
        <dbReference type="ARBA" id="ARBA00022958"/>
    </source>
</evidence>
<dbReference type="GO" id="GO:0015937">
    <property type="term" value="P:coenzyme A biosynthetic process"/>
    <property type="evidence" value="ECO:0007669"/>
    <property type="project" value="UniProtKB-UniRule"/>
</dbReference>
<evidence type="ECO:0000256" key="6">
    <source>
        <dbReference type="ARBA" id="ARBA00012102"/>
    </source>
</evidence>
<keyword evidence="18" id="KW-1185">Reference proteome</keyword>
<keyword evidence="8 16" id="KW-0808">Transferase</keyword>
<dbReference type="CDD" id="cd24015">
    <property type="entry name" value="ASKHA_NBD_PanK-III"/>
    <property type="match status" value="1"/>
</dbReference>
<evidence type="ECO:0000256" key="8">
    <source>
        <dbReference type="ARBA" id="ARBA00022679"/>
    </source>
</evidence>
<comment type="similarity">
    <text evidence="14 16">Belongs to the type III pantothenate kinase family.</text>
</comment>
<dbReference type="GO" id="GO:0046872">
    <property type="term" value="F:metal ion binding"/>
    <property type="evidence" value="ECO:0007669"/>
    <property type="project" value="UniProtKB-KW"/>
</dbReference>
<evidence type="ECO:0000313" key="17">
    <source>
        <dbReference type="EMBL" id="QDU45727.1"/>
    </source>
</evidence>
<dbReference type="SUPFAM" id="SSF53067">
    <property type="entry name" value="Actin-like ATPase domain"/>
    <property type="match status" value="2"/>
</dbReference>
<evidence type="ECO:0000256" key="5">
    <source>
        <dbReference type="ARBA" id="ARBA00011738"/>
    </source>
</evidence>
<comment type="subunit">
    <text evidence="5 16">Homodimer.</text>
</comment>
<evidence type="ECO:0000256" key="16">
    <source>
        <dbReference type="HAMAP-Rule" id="MF_01274"/>
    </source>
</evidence>
<protein>
    <recommendedName>
        <fullName evidence="15 16">Type III pantothenate kinase</fullName>
        <ecNumber evidence="6 16">2.7.1.33</ecNumber>
    </recommendedName>
    <alternativeName>
        <fullName evidence="16">PanK-III</fullName>
    </alternativeName>
    <alternativeName>
        <fullName evidence="16">Pantothenic acid kinase</fullName>
    </alternativeName>
</protein>
<feature type="binding site" evidence="16">
    <location>
        <position position="136"/>
    </location>
    <ligand>
        <name>ATP</name>
        <dbReference type="ChEBI" id="CHEBI:30616"/>
    </ligand>
</feature>
<dbReference type="InterPro" id="IPR043129">
    <property type="entry name" value="ATPase_NBD"/>
</dbReference>
<reference evidence="17 18" key="1">
    <citation type="submission" date="2019-02" db="EMBL/GenBank/DDBJ databases">
        <title>Deep-cultivation of Planctomycetes and their phenomic and genomic characterization uncovers novel biology.</title>
        <authorList>
            <person name="Wiegand S."/>
            <person name="Jogler M."/>
            <person name="Boedeker C."/>
            <person name="Pinto D."/>
            <person name="Vollmers J."/>
            <person name="Rivas-Marin E."/>
            <person name="Kohn T."/>
            <person name="Peeters S.H."/>
            <person name="Heuer A."/>
            <person name="Rast P."/>
            <person name="Oberbeckmann S."/>
            <person name="Bunk B."/>
            <person name="Jeske O."/>
            <person name="Meyerdierks A."/>
            <person name="Storesund J.E."/>
            <person name="Kallscheuer N."/>
            <person name="Luecker S."/>
            <person name="Lage O.M."/>
            <person name="Pohl T."/>
            <person name="Merkel B.J."/>
            <person name="Hornburger P."/>
            <person name="Mueller R.-W."/>
            <person name="Bruemmer F."/>
            <person name="Labrenz M."/>
            <person name="Spormann A.M."/>
            <person name="Op den Camp H."/>
            <person name="Overmann J."/>
            <person name="Amann R."/>
            <person name="Jetten M.S.M."/>
            <person name="Mascher T."/>
            <person name="Medema M.H."/>
            <person name="Devos D.P."/>
            <person name="Kaster A.-K."/>
            <person name="Ovreas L."/>
            <person name="Rohde M."/>
            <person name="Galperin M.Y."/>
            <person name="Jogler C."/>
        </authorList>
    </citation>
    <scope>NUCLEOTIDE SEQUENCE [LARGE SCALE GENOMIC DNA]</scope>
    <source>
        <strain evidence="17 18">Mal52</strain>
    </source>
</reference>
<keyword evidence="16" id="KW-0479">Metal-binding</keyword>
<dbReference type="PANTHER" id="PTHR34265">
    <property type="entry name" value="TYPE III PANTOTHENATE KINASE"/>
    <property type="match status" value="1"/>
</dbReference>
<keyword evidence="10 16" id="KW-0418">Kinase</keyword>
<accession>A0A517ZTB4</accession>
<dbReference type="AlphaFoldDB" id="A0A517ZTB4"/>
<comment type="cofactor">
    <cofactor evidence="16">
        <name>NH4(+)</name>
        <dbReference type="ChEBI" id="CHEBI:28938"/>
    </cofactor>
    <cofactor evidence="16">
        <name>K(+)</name>
        <dbReference type="ChEBI" id="CHEBI:29103"/>
    </cofactor>
    <text evidence="16">A monovalent cation. Ammonium or potassium.</text>
</comment>
<feature type="binding site" evidence="16">
    <location>
        <begin position="5"/>
        <end position="12"/>
    </location>
    <ligand>
        <name>ATP</name>
        <dbReference type="ChEBI" id="CHEBI:30616"/>
    </ligand>
</feature>
<feature type="binding site" evidence="16">
    <location>
        <position position="192"/>
    </location>
    <ligand>
        <name>substrate</name>
    </ligand>
</feature>
<evidence type="ECO:0000256" key="10">
    <source>
        <dbReference type="ARBA" id="ARBA00022777"/>
    </source>
</evidence>
<feature type="binding site" evidence="16">
    <location>
        <position position="133"/>
    </location>
    <ligand>
        <name>K(+)</name>
        <dbReference type="ChEBI" id="CHEBI:29103"/>
    </ligand>
</feature>
<dbReference type="Proteomes" id="UP000319383">
    <property type="component" value="Chromosome"/>
</dbReference>
<dbReference type="NCBIfam" id="TIGR00671">
    <property type="entry name" value="baf"/>
    <property type="match status" value="1"/>
</dbReference>
<evidence type="ECO:0000256" key="9">
    <source>
        <dbReference type="ARBA" id="ARBA00022741"/>
    </source>
</evidence>
<dbReference type="EC" id="2.7.1.33" evidence="6 16"/>
<dbReference type="Pfam" id="PF03309">
    <property type="entry name" value="Pan_kinase"/>
    <property type="match status" value="1"/>
</dbReference>
<evidence type="ECO:0000256" key="15">
    <source>
        <dbReference type="ARBA" id="ARBA00040883"/>
    </source>
</evidence>
<evidence type="ECO:0000256" key="11">
    <source>
        <dbReference type="ARBA" id="ARBA00022840"/>
    </source>
</evidence>
<keyword evidence="11 16" id="KW-0067">ATP-binding</keyword>
<comment type="catalytic activity">
    <reaction evidence="1 16">
        <text>(R)-pantothenate + ATP = (R)-4'-phosphopantothenate + ADP + H(+)</text>
        <dbReference type="Rhea" id="RHEA:16373"/>
        <dbReference type="ChEBI" id="CHEBI:10986"/>
        <dbReference type="ChEBI" id="CHEBI:15378"/>
        <dbReference type="ChEBI" id="CHEBI:29032"/>
        <dbReference type="ChEBI" id="CHEBI:30616"/>
        <dbReference type="ChEBI" id="CHEBI:456216"/>
        <dbReference type="EC" id="2.7.1.33"/>
    </reaction>
</comment>
<feature type="binding site" evidence="16">
    <location>
        <begin position="109"/>
        <end position="112"/>
    </location>
    <ligand>
        <name>substrate</name>
    </ligand>
</feature>
<comment type="subcellular location">
    <subcellularLocation>
        <location evidence="3 16">Cytoplasm</location>
    </subcellularLocation>
</comment>
<comment type="caution">
    <text evidence="16">Lacks conserved residue(s) required for the propagation of feature annotation.</text>
</comment>
<dbReference type="EMBL" id="CP036276">
    <property type="protein sequence ID" value="QDU45727.1"/>
    <property type="molecule type" value="Genomic_DNA"/>
</dbReference>